<keyword evidence="1" id="KW-0472">Membrane</keyword>
<name>A0A5F7ZMP7_MACMU</name>
<feature type="transmembrane region" description="Helical" evidence="1">
    <location>
        <begin position="61"/>
        <end position="85"/>
    </location>
</feature>
<reference evidence="2" key="3">
    <citation type="submission" date="2025-08" db="UniProtKB">
        <authorList>
            <consortium name="Ensembl"/>
        </authorList>
    </citation>
    <scope>IDENTIFICATION</scope>
    <source>
        <strain evidence="2">17573</strain>
    </source>
</reference>
<proteinExistence type="predicted"/>
<dbReference type="Proteomes" id="UP000006718">
    <property type="component" value="Chromosome 6"/>
</dbReference>
<reference evidence="3" key="1">
    <citation type="journal article" date="2007" name="Science">
        <title>Evolutionary and biomedical insights from the rhesus macaque genome.</title>
        <authorList>
            <person name="Gibbs R.A."/>
            <person name="Rogers J."/>
            <person name="Katze M.G."/>
            <person name="Bumgarner R."/>
            <person name="Weinstock G.M."/>
            <person name="Mardis E.R."/>
            <person name="Remington K.A."/>
            <person name="Strausberg R.L."/>
            <person name="Venter J.C."/>
            <person name="Wilson R.K."/>
            <person name="Batzer M.A."/>
            <person name="Bustamante C.D."/>
            <person name="Eichler E.E."/>
            <person name="Hahn M.W."/>
            <person name="Hardison R.C."/>
            <person name="Makova K.D."/>
            <person name="Miller W."/>
            <person name="Milosavljevic A."/>
            <person name="Palermo R.E."/>
            <person name="Siepel A."/>
            <person name="Sikela J.M."/>
            <person name="Attaway T."/>
            <person name="Bell S."/>
            <person name="Bernard K.E."/>
            <person name="Buhay C.J."/>
            <person name="Chandrabose M.N."/>
            <person name="Dao M."/>
            <person name="Davis C."/>
            <person name="Delehaunty K.D."/>
            <person name="Ding Y."/>
            <person name="Dinh H.H."/>
            <person name="Dugan-Rocha S."/>
            <person name="Fulton L.A."/>
            <person name="Gabisi R.A."/>
            <person name="Garner T.T."/>
            <person name="Godfrey J."/>
            <person name="Hawes A.C."/>
            <person name="Hernandez J."/>
            <person name="Hines S."/>
            <person name="Holder M."/>
            <person name="Hume J."/>
            <person name="Jhangiani S.N."/>
            <person name="Joshi V."/>
            <person name="Khan Z.M."/>
            <person name="Kirkness E.F."/>
            <person name="Cree A."/>
            <person name="Fowler R.G."/>
            <person name="Lee S."/>
            <person name="Lewis L.R."/>
            <person name="Li Z."/>
            <person name="Liu Y.-S."/>
            <person name="Moore S.M."/>
            <person name="Muzny D."/>
            <person name="Nazareth L.V."/>
            <person name="Ngo D.N."/>
            <person name="Okwuonu G.O."/>
            <person name="Pai G."/>
            <person name="Parker D."/>
            <person name="Paul H.A."/>
            <person name="Pfannkoch C."/>
            <person name="Pohl C.S."/>
            <person name="Rogers Y.-H.C."/>
            <person name="Ruiz S.J."/>
            <person name="Sabo A."/>
            <person name="Santibanez J."/>
            <person name="Schneider B.W."/>
            <person name="Smith S.M."/>
            <person name="Sodergren E."/>
            <person name="Svatek A.F."/>
            <person name="Utterback T.R."/>
            <person name="Vattathil S."/>
            <person name="Warren W."/>
            <person name="White C.S."/>
            <person name="Chinwalla A.T."/>
            <person name="Feng Y."/>
            <person name="Halpern A.L."/>
            <person name="Hillier L.W."/>
            <person name="Huang X."/>
            <person name="Minx P."/>
            <person name="Nelson J.O."/>
            <person name="Pepin K.H."/>
            <person name="Qin X."/>
            <person name="Sutton G.G."/>
            <person name="Venter E."/>
            <person name="Walenz B.P."/>
            <person name="Wallis J.W."/>
            <person name="Worley K.C."/>
            <person name="Yang S.-P."/>
            <person name="Jones S.M."/>
            <person name="Marra M.A."/>
            <person name="Rocchi M."/>
            <person name="Schein J.E."/>
            <person name="Baertsch R."/>
            <person name="Clarke L."/>
            <person name="Csuros M."/>
            <person name="Glasscock J."/>
            <person name="Harris R.A."/>
            <person name="Havlak P."/>
            <person name="Jackson A.R."/>
            <person name="Jiang H."/>
            <person name="Liu Y."/>
            <person name="Messina D.N."/>
            <person name="Shen Y."/>
            <person name="Song H.X.-Z."/>
            <person name="Wylie T."/>
            <person name="Zhang L."/>
            <person name="Birney E."/>
            <person name="Han K."/>
            <person name="Konkel M.K."/>
            <person name="Lee J."/>
            <person name="Smit A.F.A."/>
            <person name="Ullmer B."/>
            <person name="Wang H."/>
            <person name="Xing J."/>
            <person name="Burhans R."/>
            <person name="Cheng Z."/>
            <person name="Karro J.E."/>
            <person name="Ma J."/>
            <person name="Raney B."/>
            <person name="She X."/>
            <person name="Cox M.J."/>
            <person name="Demuth J.P."/>
            <person name="Dumas L.J."/>
            <person name="Han S.-G."/>
            <person name="Hopkins J."/>
            <person name="Karimpour-Fard A."/>
            <person name="Kim Y.H."/>
            <person name="Pollack J.R."/>
            <person name="Vinar T."/>
            <person name="Addo-Quaye C."/>
            <person name="Degenhardt J."/>
            <person name="Denby A."/>
            <person name="Hubisz M.J."/>
            <person name="Indap A."/>
            <person name="Kosiol C."/>
            <person name="Lahn B.T."/>
            <person name="Lawson H.A."/>
            <person name="Marklein A."/>
            <person name="Nielsen R."/>
            <person name="Vallender E.J."/>
            <person name="Clark A.G."/>
            <person name="Ferguson B."/>
            <person name="Hernandez R.D."/>
            <person name="Hirani K."/>
            <person name="Kehrer-Sawatzki H."/>
            <person name="Kolb J."/>
            <person name="Patil S."/>
            <person name="Pu L.-L."/>
            <person name="Ren Y."/>
            <person name="Smith D.G."/>
            <person name="Wheeler D.A."/>
            <person name="Schenck I."/>
            <person name="Ball E.V."/>
            <person name="Chen R."/>
            <person name="Cooper D.N."/>
            <person name="Giardine B."/>
            <person name="Hsu F."/>
            <person name="Kent W.J."/>
            <person name="Lesk A."/>
            <person name="Nelson D.L."/>
            <person name="O'brien W.E."/>
            <person name="Pruefer K."/>
            <person name="Stenson P.D."/>
            <person name="Wallace J.C."/>
            <person name="Ke H."/>
            <person name="Liu X.-M."/>
            <person name="Wang P."/>
            <person name="Xiang A.P."/>
            <person name="Yang F."/>
            <person name="Barber G.P."/>
            <person name="Haussler D."/>
            <person name="Karolchik D."/>
            <person name="Kern A.D."/>
            <person name="Kuhn R.M."/>
            <person name="Smith K.E."/>
            <person name="Zwieg A.S."/>
        </authorList>
    </citation>
    <scope>NUCLEOTIDE SEQUENCE [LARGE SCALE GENOMIC DNA]</scope>
    <source>
        <strain evidence="3">17573</strain>
    </source>
</reference>
<keyword evidence="1" id="KW-1133">Transmembrane helix</keyword>
<dbReference type="InParanoid" id="A0A5F7ZMP7"/>
<evidence type="ECO:0000313" key="2">
    <source>
        <dbReference type="Ensembl" id="ENSMMUP00000066892.1"/>
    </source>
</evidence>
<dbReference type="PANTHER" id="PTHR12138">
    <property type="entry name" value="PRIMATE-EXPANDED PROTEIN FAMILY"/>
    <property type="match status" value="1"/>
</dbReference>
<sequence>MNVYVVSTFNLFILRQILTLLPRQEYSGVIVAHCNLCLLSSSYLPTSSLQVAGTIGTYCHAWLIFVFFVEMGLLCCPGWSGILGLKQSTHCRLPECWDYRCEPPCLAFVSTFSFAMMNNDTVCILCTIFYMNTCFPLSCLYT</sequence>
<protein>
    <submittedName>
        <fullName evidence="2">Uncharacterized protein</fullName>
    </submittedName>
</protein>
<reference evidence="2" key="2">
    <citation type="submission" date="2019-01" db="EMBL/GenBank/DDBJ databases">
        <authorList>
            <person name="Graves T."/>
            <person name="Eichler E.E."/>
            <person name="Wilson R.K."/>
        </authorList>
    </citation>
    <scope>NUCLEOTIDE SEQUENCE [LARGE SCALE GENOMIC DNA]</scope>
    <source>
        <strain evidence="2">17573</strain>
    </source>
</reference>
<dbReference type="Ensembl" id="ENSMMUT00000106237.1">
    <property type="protein sequence ID" value="ENSMMUP00000066892.1"/>
    <property type="gene ID" value="ENSMMUG00000062522.1"/>
</dbReference>
<dbReference type="PANTHER" id="PTHR12138:SF135">
    <property type="entry name" value="SAM DOMAIN-CONTAINING PROTEIN"/>
    <property type="match status" value="1"/>
</dbReference>
<dbReference type="AlphaFoldDB" id="A0A5F7ZMP7"/>
<reference evidence="2" key="4">
    <citation type="submission" date="2025-09" db="UniProtKB">
        <authorList>
            <consortium name="Ensembl"/>
        </authorList>
    </citation>
    <scope>IDENTIFICATION</scope>
    <source>
        <strain evidence="2">17573</strain>
    </source>
</reference>
<evidence type="ECO:0000256" key="1">
    <source>
        <dbReference type="SAM" id="Phobius"/>
    </source>
</evidence>
<keyword evidence="1" id="KW-0812">Transmembrane</keyword>
<accession>A0A5F7ZMP7</accession>
<keyword evidence="3" id="KW-1185">Reference proteome</keyword>
<organism evidence="2 3">
    <name type="scientific">Macaca mulatta</name>
    <name type="common">Rhesus macaque</name>
    <dbReference type="NCBI Taxonomy" id="9544"/>
    <lineage>
        <taxon>Eukaryota</taxon>
        <taxon>Metazoa</taxon>
        <taxon>Chordata</taxon>
        <taxon>Craniata</taxon>
        <taxon>Vertebrata</taxon>
        <taxon>Euteleostomi</taxon>
        <taxon>Mammalia</taxon>
        <taxon>Eutheria</taxon>
        <taxon>Euarchontoglires</taxon>
        <taxon>Primates</taxon>
        <taxon>Haplorrhini</taxon>
        <taxon>Catarrhini</taxon>
        <taxon>Cercopithecidae</taxon>
        <taxon>Cercopithecinae</taxon>
        <taxon>Macaca</taxon>
    </lineage>
</organism>
<dbReference type="VEuPathDB" id="HostDB:ENSMMUG00000062522"/>
<dbReference type="GeneTree" id="ENSGT01120000271815"/>
<evidence type="ECO:0000313" key="3">
    <source>
        <dbReference type="Proteomes" id="UP000006718"/>
    </source>
</evidence>